<dbReference type="SUPFAM" id="SSF48264">
    <property type="entry name" value="Cytochrome P450"/>
    <property type="match status" value="1"/>
</dbReference>
<evidence type="ECO:0000256" key="3">
    <source>
        <dbReference type="ARBA" id="ARBA00022617"/>
    </source>
</evidence>
<protein>
    <submittedName>
        <fullName evidence="8">Cytochrome P450 monooxygenase 1</fullName>
    </submittedName>
</protein>
<keyword evidence="4 6" id="KW-0479">Metal-binding</keyword>
<evidence type="ECO:0000256" key="7">
    <source>
        <dbReference type="SAM" id="Phobius"/>
    </source>
</evidence>
<evidence type="ECO:0000256" key="4">
    <source>
        <dbReference type="ARBA" id="ARBA00022723"/>
    </source>
</evidence>
<dbReference type="GO" id="GO:0004497">
    <property type="term" value="F:monooxygenase activity"/>
    <property type="evidence" value="ECO:0007669"/>
    <property type="project" value="UniProtKB-KW"/>
</dbReference>
<evidence type="ECO:0000256" key="6">
    <source>
        <dbReference type="RuleBase" id="RU000461"/>
    </source>
</evidence>
<dbReference type="CDD" id="cd11058">
    <property type="entry name" value="CYP60B-like"/>
    <property type="match status" value="1"/>
</dbReference>
<dbReference type="InterPro" id="IPR036396">
    <property type="entry name" value="Cyt_P450_sf"/>
</dbReference>
<keyword evidence="7" id="KW-0472">Membrane</keyword>
<evidence type="ECO:0000256" key="5">
    <source>
        <dbReference type="ARBA" id="ARBA00023004"/>
    </source>
</evidence>
<feature type="transmembrane region" description="Helical" evidence="7">
    <location>
        <begin position="20"/>
        <end position="41"/>
    </location>
</feature>
<dbReference type="PRINTS" id="PR00385">
    <property type="entry name" value="P450"/>
</dbReference>
<name>A0ABR0SIM9_9HYPO</name>
<keyword evidence="7" id="KW-1133">Transmembrane helix</keyword>
<keyword evidence="6 8" id="KW-0503">Monooxygenase</keyword>
<dbReference type="Gene3D" id="1.10.630.10">
    <property type="entry name" value="Cytochrome P450"/>
    <property type="match status" value="1"/>
</dbReference>
<dbReference type="PRINTS" id="PR00463">
    <property type="entry name" value="EP450I"/>
</dbReference>
<dbReference type="PANTHER" id="PTHR24305:SF210">
    <property type="entry name" value="CYTOCHROME P450 MONOOXYGENASE ASQL-RELATED"/>
    <property type="match status" value="1"/>
</dbReference>
<evidence type="ECO:0000313" key="9">
    <source>
        <dbReference type="Proteomes" id="UP001338125"/>
    </source>
</evidence>
<keyword evidence="3 6" id="KW-0349">Heme</keyword>
<dbReference type="PANTHER" id="PTHR24305">
    <property type="entry name" value="CYTOCHROME P450"/>
    <property type="match status" value="1"/>
</dbReference>
<evidence type="ECO:0000256" key="2">
    <source>
        <dbReference type="ARBA" id="ARBA00010617"/>
    </source>
</evidence>
<dbReference type="InterPro" id="IPR017972">
    <property type="entry name" value="Cyt_P450_CS"/>
</dbReference>
<evidence type="ECO:0000256" key="1">
    <source>
        <dbReference type="ARBA" id="ARBA00001971"/>
    </source>
</evidence>
<keyword evidence="6" id="KW-0560">Oxidoreductase</keyword>
<dbReference type="InterPro" id="IPR002401">
    <property type="entry name" value="Cyt_P450_E_grp-I"/>
</dbReference>
<accession>A0ABR0SIM9</accession>
<evidence type="ECO:0000313" key="8">
    <source>
        <dbReference type="EMBL" id="KAK5991610.1"/>
    </source>
</evidence>
<dbReference type="InterPro" id="IPR001128">
    <property type="entry name" value="Cyt_P450"/>
</dbReference>
<comment type="cofactor">
    <cofactor evidence="1">
        <name>heme</name>
        <dbReference type="ChEBI" id="CHEBI:30413"/>
    </cofactor>
</comment>
<dbReference type="Proteomes" id="UP001338125">
    <property type="component" value="Unassembled WGS sequence"/>
</dbReference>
<gene>
    <name evidence="8" type="ORF">PT974_09895</name>
</gene>
<comment type="caution">
    <text evidence="8">The sequence shown here is derived from an EMBL/GenBank/DDBJ whole genome shotgun (WGS) entry which is preliminary data.</text>
</comment>
<keyword evidence="5 6" id="KW-0408">Iron</keyword>
<comment type="similarity">
    <text evidence="2 6">Belongs to the cytochrome P450 family.</text>
</comment>
<sequence length="496" mass="55037">MAVSADLFARVQLDIRPLLSLSPAVGIALLISLVCVGYVHYNLWLHPLKDFPGPFLGRATGLYRVGQLINGNVGRNLSDMHDQYGDVVRIGPNELSFISPDAWNDIRGIKNAKMSKPSLTHGLFDDEENVVVFGSSLNHVSKLRRLVAPGLSRQALDTYEPFIVRFTDLLVERLTEKAKVVEKPVNLRDWSFMWAFDIAGNVVLSTDFHNLEERRLNPWCRGQLTCARAMVILQVLLGLGLKWLTHAISGHWIVRDTIMLGPGTNTMLKKRMNLGKEKVDVVGGLLFSKDPLVSTDLALNTSVLTLAASQTTAAFLTASFCLLCQNPEAFQKLKDEIRTTFSDTDYIGVASTEELPYLDACLQETLRLYPPTPLGIARVAPEGAHRLLGTLSLQTFAVNHSAKNFKNPHAFHPERFLGDEAYSGDALNGLQPFSVGPRNCIGKGLALAEVRIALVKLIMKFDMELAPDSVGWFRGQKMYFLWNPPPMNVYLKPVQG</sequence>
<dbReference type="PROSITE" id="PS00086">
    <property type="entry name" value="CYTOCHROME_P450"/>
    <property type="match status" value="1"/>
</dbReference>
<keyword evidence="9" id="KW-1185">Reference proteome</keyword>
<dbReference type="InterPro" id="IPR050121">
    <property type="entry name" value="Cytochrome_P450_monoxygenase"/>
</dbReference>
<dbReference type="Pfam" id="PF00067">
    <property type="entry name" value="p450"/>
    <property type="match status" value="1"/>
</dbReference>
<reference evidence="8 9" key="1">
    <citation type="submission" date="2024-01" db="EMBL/GenBank/DDBJ databases">
        <title>Complete genome of Cladobotryum mycophilum ATHUM6906.</title>
        <authorList>
            <person name="Christinaki A.C."/>
            <person name="Myridakis A.I."/>
            <person name="Kouvelis V.N."/>
        </authorList>
    </citation>
    <scope>NUCLEOTIDE SEQUENCE [LARGE SCALE GENOMIC DNA]</scope>
    <source>
        <strain evidence="8 9">ATHUM6906</strain>
    </source>
</reference>
<organism evidence="8 9">
    <name type="scientific">Cladobotryum mycophilum</name>
    <dbReference type="NCBI Taxonomy" id="491253"/>
    <lineage>
        <taxon>Eukaryota</taxon>
        <taxon>Fungi</taxon>
        <taxon>Dikarya</taxon>
        <taxon>Ascomycota</taxon>
        <taxon>Pezizomycotina</taxon>
        <taxon>Sordariomycetes</taxon>
        <taxon>Hypocreomycetidae</taxon>
        <taxon>Hypocreales</taxon>
        <taxon>Hypocreaceae</taxon>
        <taxon>Cladobotryum</taxon>
    </lineage>
</organism>
<proteinExistence type="inferred from homology"/>
<dbReference type="EMBL" id="JAVFKD010000014">
    <property type="protein sequence ID" value="KAK5991610.1"/>
    <property type="molecule type" value="Genomic_DNA"/>
</dbReference>
<keyword evidence="7" id="KW-0812">Transmembrane</keyword>